<accession>A0A161HI73</accession>
<dbReference type="InterPro" id="IPR003789">
    <property type="entry name" value="Asn/Gln_tRNA_amidoTrase-B-like"/>
</dbReference>
<dbReference type="OrthoDB" id="538640at2759"/>
<dbReference type="InterPro" id="IPR042184">
    <property type="entry name" value="YqeY/Aim41_N"/>
</dbReference>
<sequence length="212" mass="24009">MYVENPNSRNTTRDSRMFSISRRQAIVSSRFVRYASTEPPIMAIVRQDLKTAMKSGDVTRKTTIRAVMAAIKNANIDKPDSVTTDIGFHSLVNTLIKKRQKSIEEYHAGNRLDLVEQEQNEIAVLEELQEKVEVASDEEIASRVNDFIKGLALDVSDKSSMGKIMSNISWPQVESEWKASQGQVVQAIKKQLGQRKFSTMRVLRHDNPLVCK</sequence>
<dbReference type="KEGG" id="slb:AWJ20_3619"/>
<dbReference type="PANTHER" id="PTHR28055">
    <property type="entry name" value="ALTERED INHERITANCE OF MITOCHONDRIA PROTEIN 41, MITOCHONDRIAL"/>
    <property type="match status" value="1"/>
</dbReference>
<dbReference type="EMBL" id="CP014503">
    <property type="protein sequence ID" value="ANB15970.1"/>
    <property type="molecule type" value="Genomic_DNA"/>
</dbReference>
<protein>
    <recommendedName>
        <fullName evidence="3">Altered inheritance of mitochondria protein 41</fullName>
    </recommendedName>
</protein>
<dbReference type="PANTHER" id="PTHR28055:SF1">
    <property type="entry name" value="ALTERED INHERITANCE OF MITOCHONDRIA PROTEIN 41, MITOCHONDRIAL"/>
    <property type="match status" value="1"/>
</dbReference>
<dbReference type="GO" id="GO:0016884">
    <property type="term" value="F:carbon-nitrogen ligase activity, with glutamine as amido-N-donor"/>
    <property type="evidence" value="ECO:0007669"/>
    <property type="project" value="UniProtKB-UniRule"/>
</dbReference>
<dbReference type="GO" id="GO:0005739">
    <property type="term" value="C:mitochondrion"/>
    <property type="evidence" value="ECO:0007669"/>
    <property type="project" value="UniProtKB-SubCell"/>
</dbReference>
<comment type="subcellular location">
    <subcellularLocation>
        <location evidence="3">Mitochondrion</location>
    </subcellularLocation>
</comment>
<evidence type="ECO:0000256" key="1">
    <source>
        <dbReference type="ARBA" id="ARBA00007538"/>
    </source>
</evidence>
<keyword evidence="2 3" id="KW-0496">Mitochondrion</keyword>
<dbReference type="RefSeq" id="XP_018738447.1">
    <property type="nucleotide sequence ID" value="XM_018880648.1"/>
</dbReference>
<evidence type="ECO:0000256" key="2">
    <source>
        <dbReference type="ARBA" id="ARBA00023128"/>
    </source>
</evidence>
<name>A0A161HI73_9ASCO</name>
<dbReference type="SUPFAM" id="SSF89095">
    <property type="entry name" value="GatB/YqeY motif"/>
    <property type="match status" value="1"/>
</dbReference>
<evidence type="ECO:0000256" key="3">
    <source>
        <dbReference type="RuleBase" id="RU365099"/>
    </source>
</evidence>
<organism evidence="4 5">
    <name type="scientific">Sugiyamaella lignohabitans</name>
    <dbReference type="NCBI Taxonomy" id="796027"/>
    <lineage>
        <taxon>Eukaryota</taxon>
        <taxon>Fungi</taxon>
        <taxon>Dikarya</taxon>
        <taxon>Ascomycota</taxon>
        <taxon>Saccharomycotina</taxon>
        <taxon>Dipodascomycetes</taxon>
        <taxon>Dipodascales</taxon>
        <taxon>Trichomonascaceae</taxon>
        <taxon>Sugiyamaella</taxon>
    </lineage>
</organism>
<evidence type="ECO:0000313" key="5">
    <source>
        <dbReference type="Proteomes" id="UP000189580"/>
    </source>
</evidence>
<keyword evidence="5" id="KW-1185">Reference proteome</keyword>
<dbReference type="Pfam" id="PF09424">
    <property type="entry name" value="YqeY"/>
    <property type="match status" value="1"/>
</dbReference>
<dbReference type="InterPro" id="IPR019004">
    <property type="entry name" value="YqeY/Aim41"/>
</dbReference>
<evidence type="ECO:0000313" key="4">
    <source>
        <dbReference type="EMBL" id="ANB15970.1"/>
    </source>
</evidence>
<reference evidence="4 5" key="1">
    <citation type="submission" date="2016-02" db="EMBL/GenBank/DDBJ databases">
        <title>Complete genome sequence and transcriptome regulation of the pentose utilising yeast Sugiyamaella lignohabitans.</title>
        <authorList>
            <person name="Bellasio M."/>
            <person name="Peymann A."/>
            <person name="Valli M."/>
            <person name="Sipitzky M."/>
            <person name="Graf A."/>
            <person name="Sauer M."/>
            <person name="Marx H."/>
            <person name="Mattanovich D."/>
        </authorList>
    </citation>
    <scope>NUCLEOTIDE SEQUENCE [LARGE SCALE GENOMIC DNA]</scope>
    <source>
        <strain evidence="4 5">CBS 10342</strain>
    </source>
</reference>
<gene>
    <name evidence="3 4" type="primary">AIM41</name>
    <name evidence="4" type="ORF">AWJ20_3619</name>
</gene>
<dbReference type="GeneID" id="30035661"/>
<dbReference type="Gene3D" id="1.10.1510.10">
    <property type="entry name" value="Uncharacterised protein YqeY/AIM41 PF09424, N-terminal domain"/>
    <property type="match status" value="1"/>
</dbReference>
<proteinExistence type="inferred from homology"/>
<dbReference type="AlphaFoldDB" id="A0A161HI73"/>
<comment type="similarity">
    <text evidence="1 3">Belongs to the AIM41 family.</text>
</comment>
<dbReference type="Proteomes" id="UP000189580">
    <property type="component" value="Chromosome b"/>
</dbReference>